<dbReference type="PATRIC" id="fig|159743.3.peg.437"/>
<comment type="similarity">
    <text evidence="6">Belongs to the DarT ADP-ribosyltransferase family.</text>
</comment>
<dbReference type="AlphaFoldDB" id="A0A0D7XAW3"/>
<evidence type="ECO:0000256" key="4">
    <source>
        <dbReference type="ARBA" id="ARBA00022695"/>
    </source>
</evidence>
<comment type="caution">
    <text evidence="8">The sequence shown here is derived from an EMBL/GenBank/DDBJ whole genome shotgun (WGS) entry which is preliminary data.</text>
</comment>
<accession>A0A0D7XAW3</accession>
<keyword evidence="1 6" id="KW-1277">Toxin-antitoxin system</keyword>
<keyword evidence="4" id="KW-0548">Nucleotidyltransferase</keyword>
<keyword evidence="9" id="KW-1185">Reference proteome</keyword>
<evidence type="ECO:0000259" key="7">
    <source>
        <dbReference type="PROSITE" id="PS52018"/>
    </source>
</evidence>
<evidence type="ECO:0000256" key="2">
    <source>
        <dbReference type="ARBA" id="ARBA00022676"/>
    </source>
</evidence>
<dbReference type="RefSeq" id="WP_044644547.1">
    <property type="nucleotide sequence ID" value="NZ_JTHP01000002.1"/>
</dbReference>
<keyword evidence="2" id="KW-0328">Glycosyltransferase</keyword>
<evidence type="ECO:0000256" key="6">
    <source>
        <dbReference type="PROSITE-ProRule" id="PRU01362"/>
    </source>
</evidence>
<dbReference type="Proteomes" id="UP000032534">
    <property type="component" value="Unassembled WGS sequence"/>
</dbReference>
<evidence type="ECO:0000256" key="1">
    <source>
        <dbReference type="ARBA" id="ARBA00022649"/>
    </source>
</evidence>
<dbReference type="GO" id="GO:0003677">
    <property type="term" value="F:DNA binding"/>
    <property type="evidence" value="ECO:0007669"/>
    <property type="project" value="UniProtKB-UniRule"/>
</dbReference>
<dbReference type="EMBL" id="JTHP01000002">
    <property type="protein sequence ID" value="KJD47317.1"/>
    <property type="molecule type" value="Genomic_DNA"/>
</dbReference>
<feature type="domain" description="DarT" evidence="7">
    <location>
        <begin position="31"/>
        <end position="235"/>
    </location>
</feature>
<keyword evidence="5 6" id="KW-0238">DNA-binding</keyword>
<organism evidence="8 9">
    <name type="scientific">Paenibacillus terrae</name>
    <dbReference type="NCBI Taxonomy" id="159743"/>
    <lineage>
        <taxon>Bacteria</taxon>
        <taxon>Bacillati</taxon>
        <taxon>Bacillota</taxon>
        <taxon>Bacilli</taxon>
        <taxon>Bacillales</taxon>
        <taxon>Paenibacillaceae</taxon>
        <taxon>Paenibacillus</taxon>
    </lineage>
</organism>
<gene>
    <name evidence="8" type="ORF">QD47_01980</name>
</gene>
<evidence type="ECO:0000313" key="9">
    <source>
        <dbReference type="Proteomes" id="UP000032534"/>
    </source>
</evidence>
<proteinExistence type="inferred from homology"/>
<keyword evidence="3" id="KW-0808">Transferase</keyword>
<name>A0A0D7XAW3_9BACL</name>
<dbReference type="PROSITE" id="PS52018">
    <property type="entry name" value="DART"/>
    <property type="match status" value="1"/>
</dbReference>
<evidence type="ECO:0000256" key="3">
    <source>
        <dbReference type="ARBA" id="ARBA00022679"/>
    </source>
</evidence>
<reference evidence="8 9" key="1">
    <citation type="submission" date="2014-11" db="EMBL/GenBank/DDBJ databases">
        <title>Draft Genome Sequences of Paenibacillus polymyxa NRRL B-30509 and Paenibacillus terrae NRRL B-30644, Strains from a Poultry Environment that Produce Tridecaptin A and Paenicidins.</title>
        <authorList>
            <person name="van Belkum M.J."/>
            <person name="Lohans C.T."/>
            <person name="Vederas J.C."/>
        </authorList>
    </citation>
    <scope>NUCLEOTIDE SEQUENCE [LARGE SCALE GENOMIC DNA]</scope>
    <source>
        <strain evidence="8 9">NRRL B-30644</strain>
    </source>
</reference>
<dbReference type="InterPro" id="IPR029494">
    <property type="entry name" value="DarT"/>
</dbReference>
<evidence type="ECO:0000256" key="5">
    <source>
        <dbReference type="ARBA" id="ARBA00023125"/>
    </source>
</evidence>
<dbReference type="GO" id="GO:0016757">
    <property type="term" value="F:glycosyltransferase activity"/>
    <property type="evidence" value="ECO:0007669"/>
    <property type="project" value="UniProtKB-KW"/>
</dbReference>
<dbReference type="Pfam" id="PF14487">
    <property type="entry name" value="DarT"/>
    <property type="match status" value="1"/>
</dbReference>
<sequence>MRQKNDAHLFKQAIDSLKNESWLGNRKWWPNYLFHFTDIKNAAKILSYGKLLSRDKITLIGDMQNENASPEVINNTVSKWKKYVRFYFRPRTPTQFNNEGFRPINERLLGGAHCPMPIFFIFHSLPLITLEDSQFSYGSLASHGTETYNTIERFKEMPFESIYHEGSYDPYSQNYIKYHRHAELIIPDDCDLEYLYGIVCRSHAEKETFLHQLDALTAKIWEKLISVDTSGKLFYSHWTYIDRAVLSTERITFYLNKGNRVKGVFEYHLDILEHQSGKHYYSSKKGYSPKDMLNFDLKNLKNPNDYAVTLRLDGDLAYSNVYKNKEDDDLPF</sequence>
<evidence type="ECO:0000313" key="8">
    <source>
        <dbReference type="EMBL" id="KJD47317.1"/>
    </source>
</evidence>
<protein>
    <recommendedName>
        <fullName evidence="7">DarT domain-containing protein</fullName>
    </recommendedName>
</protein>
<comment type="caution">
    <text evidence="6">Lacks conserved residue(s) required for the propagation of feature annotation.</text>
</comment>
<dbReference type="OrthoDB" id="9813972at2"/>
<dbReference type="GO" id="GO:0016779">
    <property type="term" value="F:nucleotidyltransferase activity"/>
    <property type="evidence" value="ECO:0007669"/>
    <property type="project" value="UniProtKB-KW"/>
</dbReference>